<evidence type="ECO:0000313" key="3">
    <source>
        <dbReference type="Proteomes" id="UP001500888"/>
    </source>
</evidence>
<name>A0ABP7IBC6_9ACTN</name>
<organism evidence="2 3">
    <name type="scientific">Sphaerisporangium flaviroseum</name>
    <dbReference type="NCBI Taxonomy" id="509199"/>
    <lineage>
        <taxon>Bacteria</taxon>
        <taxon>Bacillati</taxon>
        <taxon>Actinomycetota</taxon>
        <taxon>Actinomycetes</taxon>
        <taxon>Streptosporangiales</taxon>
        <taxon>Streptosporangiaceae</taxon>
        <taxon>Sphaerisporangium</taxon>
    </lineage>
</organism>
<reference evidence="3" key="1">
    <citation type="journal article" date="2019" name="Int. J. Syst. Evol. Microbiol.">
        <title>The Global Catalogue of Microorganisms (GCM) 10K type strain sequencing project: providing services to taxonomists for standard genome sequencing and annotation.</title>
        <authorList>
            <consortium name="The Broad Institute Genomics Platform"/>
            <consortium name="The Broad Institute Genome Sequencing Center for Infectious Disease"/>
            <person name="Wu L."/>
            <person name="Ma J."/>
        </authorList>
    </citation>
    <scope>NUCLEOTIDE SEQUENCE [LARGE SCALE GENOMIC DNA]</scope>
    <source>
        <strain evidence="3">JCM 16908</strain>
    </source>
</reference>
<comment type="caution">
    <text evidence="2">The sequence shown here is derived from an EMBL/GenBank/DDBJ whole genome shotgun (WGS) entry which is preliminary data.</text>
</comment>
<proteinExistence type="predicted"/>
<keyword evidence="3" id="KW-1185">Reference proteome</keyword>
<dbReference type="Proteomes" id="UP001500888">
    <property type="component" value="Unassembled WGS sequence"/>
</dbReference>
<feature type="compositionally biased region" description="Basic and acidic residues" evidence="1">
    <location>
        <begin position="32"/>
        <end position="52"/>
    </location>
</feature>
<sequence length="89" mass="9033">MGEPGAARFVTAETVAVREVVAEAGDTAASGDADRTTARIEAARGPDLREGDLFAGRGGSGQTTGASTGRVSRVLPGSYSEAPIYAMPY</sequence>
<evidence type="ECO:0000313" key="2">
    <source>
        <dbReference type="EMBL" id="GAA3814068.1"/>
    </source>
</evidence>
<feature type="region of interest" description="Disordered" evidence="1">
    <location>
        <begin position="26"/>
        <end position="73"/>
    </location>
</feature>
<protein>
    <submittedName>
        <fullName evidence="2">Uncharacterized protein</fullName>
    </submittedName>
</protein>
<evidence type="ECO:0000256" key="1">
    <source>
        <dbReference type="SAM" id="MobiDB-lite"/>
    </source>
</evidence>
<dbReference type="EMBL" id="BAAAZR010000008">
    <property type="protein sequence ID" value="GAA3814068.1"/>
    <property type="molecule type" value="Genomic_DNA"/>
</dbReference>
<accession>A0ABP7IBC6</accession>
<gene>
    <name evidence="2" type="ORF">GCM10022226_38590</name>
</gene>